<evidence type="ECO:0000256" key="2">
    <source>
        <dbReference type="ARBA" id="ARBA00022741"/>
    </source>
</evidence>
<dbReference type="AlphaFoldDB" id="T1APW0"/>
<dbReference type="SUPFAM" id="SSF52440">
    <property type="entry name" value="PreATP-grasp domain"/>
    <property type="match status" value="1"/>
</dbReference>
<evidence type="ECO:0000259" key="4">
    <source>
        <dbReference type="Pfam" id="PF01071"/>
    </source>
</evidence>
<reference evidence="6" key="1">
    <citation type="submission" date="2013-08" db="EMBL/GenBank/DDBJ databases">
        <authorList>
            <person name="Mendez C."/>
            <person name="Richter M."/>
            <person name="Ferrer M."/>
            <person name="Sanchez J."/>
        </authorList>
    </citation>
    <scope>NUCLEOTIDE SEQUENCE</scope>
</reference>
<reference evidence="6" key="2">
    <citation type="journal article" date="2014" name="ISME J.">
        <title>Microbial stratification in low pH oxic and suboxic macroscopic growths along an acid mine drainage.</title>
        <authorList>
            <person name="Mendez-Garcia C."/>
            <person name="Mesa V."/>
            <person name="Sprenger R.R."/>
            <person name="Richter M."/>
            <person name="Diez M.S."/>
            <person name="Solano J."/>
            <person name="Bargiela R."/>
            <person name="Golyshina O.V."/>
            <person name="Manteca A."/>
            <person name="Ramos J.L."/>
            <person name="Gallego J.R."/>
            <person name="Llorente I."/>
            <person name="Martins Dos Santos V.A."/>
            <person name="Jensen O.N."/>
            <person name="Pelaez A.I."/>
            <person name="Sanchez J."/>
            <person name="Ferrer M."/>
        </authorList>
    </citation>
    <scope>NUCLEOTIDE SEQUENCE</scope>
</reference>
<dbReference type="InterPro" id="IPR020562">
    <property type="entry name" value="PRibGlycinamide_synth_N"/>
</dbReference>
<sequence length="143" mass="15719">MARQLHLSGSEIYAAMGNMNPSISRYARSSLIVKETEWEKILDFAIQKRVDLAFIGPDPVLATPLADSLIGKGIPTASPSMSAARIETDKIFMRDLLSRHRIPGNIENRAFDSGEECMRWISSNDGEFVVKPRGLTGGKGVKV</sequence>
<dbReference type="Gene3D" id="3.30.1490.20">
    <property type="entry name" value="ATP-grasp fold, A domain"/>
    <property type="match status" value="1"/>
</dbReference>
<keyword evidence="1 6" id="KW-0436">Ligase</keyword>
<evidence type="ECO:0000259" key="5">
    <source>
        <dbReference type="Pfam" id="PF02844"/>
    </source>
</evidence>
<keyword evidence="3" id="KW-0067">ATP-binding</keyword>
<dbReference type="InterPro" id="IPR020561">
    <property type="entry name" value="PRibGlycinamid_synth_ATP-grasp"/>
</dbReference>
<evidence type="ECO:0000256" key="1">
    <source>
        <dbReference type="ARBA" id="ARBA00022598"/>
    </source>
</evidence>
<evidence type="ECO:0000256" key="3">
    <source>
        <dbReference type="ARBA" id="ARBA00022840"/>
    </source>
</evidence>
<organism evidence="6">
    <name type="scientific">mine drainage metagenome</name>
    <dbReference type="NCBI Taxonomy" id="410659"/>
    <lineage>
        <taxon>unclassified sequences</taxon>
        <taxon>metagenomes</taxon>
        <taxon>ecological metagenomes</taxon>
    </lineage>
</organism>
<feature type="domain" description="Phosphoribosylglycinamide synthetase ATP-grasp (A)" evidence="4">
    <location>
        <begin position="88"/>
        <end position="143"/>
    </location>
</feature>
<feature type="non-terminal residue" evidence="6">
    <location>
        <position position="143"/>
    </location>
</feature>
<dbReference type="SUPFAM" id="SSF56059">
    <property type="entry name" value="Glutathione synthetase ATP-binding domain-like"/>
    <property type="match status" value="1"/>
</dbReference>
<dbReference type="GO" id="GO:0005524">
    <property type="term" value="F:ATP binding"/>
    <property type="evidence" value="ECO:0007669"/>
    <property type="project" value="UniProtKB-KW"/>
</dbReference>
<proteinExistence type="predicted"/>
<accession>T1APW0</accession>
<dbReference type="EMBL" id="AUZY01005567">
    <property type="protein sequence ID" value="EQD58553.1"/>
    <property type="molecule type" value="Genomic_DNA"/>
</dbReference>
<dbReference type="Gene3D" id="3.40.50.20">
    <property type="match status" value="1"/>
</dbReference>
<dbReference type="InterPro" id="IPR016185">
    <property type="entry name" value="PreATP-grasp_dom_sf"/>
</dbReference>
<comment type="caution">
    <text evidence="6">The sequence shown here is derived from an EMBL/GenBank/DDBJ whole genome shotgun (WGS) entry which is preliminary data.</text>
</comment>
<dbReference type="InterPro" id="IPR000115">
    <property type="entry name" value="PRibGlycinamide_synth"/>
</dbReference>
<name>T1APW0_9ZZZZ</name>
<dbReference type="InterPro" id="IPR013815">
    <property type="entry name" value="ATP_grasp_subdomain_1"/>
</dbReference>
<feature type="domain" description="Phosphoribosylglycinamide synthetase N-terminal" evidence="5">
    <location>
        <begin position="10"/>
        <end position="87"/>
    </location>
</feature>
<evidence type="ECO:0000313" key="6">
    <source>
        <dbReference type="EMBL" id="EQD58553.1"/>
    </source>
</evidence>
<dbReference type="GO" id="GO:0009113">
    <property type="term" value="P:purine nucleobase biosynthetic process"/>
    <property type="evidence" value="ECO:0007669"/>
    <property type="project" value="InterPro"/>
</dbReference>
<dbReference type="Pfam" id="PF01071">
    <property type="entry name" value="GARS_A"/>
    <property type="match status" value="1"/>
</dbReference>
<protein>
    <submittedName>
        <fullName evidence="6">Phosphoribosylamine--glycine ligase</fullName>
    </submittedName>
</protein>
<gene>
    <name evidence="6" type="ORF">B1B_08517</name>
</gene>
<keyword evidence="2" id="KW-0547">Nucleotide-binding</keyword>
<dbReference type="PANTHER" id="PTHR43472:SF1">
    <property type="entry name" value="PHOSPHORIBOSYLAMINE--GLYCINE LIGASE, CHLOROPLASTIC"/>
    <property type="match status" value="1"/>
</dbReference>
<dbReference type="GO" id="GO:0004637">
    <property type="term" value="F:phosphoribosylamine-glycine ligase activity"/>
    <property type="evidence" value="ECO:0007669"/>
    <property type="project" value="InterPro"/>
</dbReference>
<dbReference type="Pfam" id="PF02844">
    <property type="entry name" value="GARS_N"/>
    <property type="match status" value="1"/>
</dbReference>
<dbReference type="PANTHER" id="PTHR43472">
    <property type="entry name" value="PHOSPHORIBOSYLAMINE--GLYCINE LIGASE"/>
    <property type="match status" value="1"/>
</dbReference>